<feature type="compositionally biased region" description="Low complexity" evidence="1">
    <location>
        <begin position="313"/>
        <end position="327"/>
    </location>
</feature>
<dbReference type="EnsemblMetazoa" id="XM_019905593.1">
    <property type="protein sequence ID" value="XP_019761152.1"/>
    <property type="gene ID" value="LOC109538376"/>
</dbReference>
<evidence type="ECO:0000313" key="2">
    <source>
        <dbReference type="EnsemblMetazoa" id="XP_019761152.1"/>
    </source>
</evidence>
<organism evidence="2 3">
    <name type="scientific">Dendroctonus ponderosae</name>
    <name type="common">Mountain pine beetle</name>
    <dbReference type="NCBI Taxonomy" id="77166"/>
    <lineage>
        <taxon>Eukaryota</taxon>
        <taxon>Metazoa</taxon>
        <taxon>Ecdysozoa</taxon>
        <taxon>Arthropoda</taxon>
        <taxon>Hexapoda</taxon>
        <taxon>Insecta</taxon>
        <taxon>Pterygota</taxon>
        <taxon>Neoptera</taxon>
        <taxon>Endopterygota</taxon>
        <taxon>Coleoptera</taxon>
        <taxon>Polyphaga</taxon>
        <taxon>Cucujiformia</taxon>
        <taxon>Curculionidae</taxon>
        <taxon>Scolytinae</taxon>
        <taxon>Dendroctonus</taxon>
    </lineage>
</organism>
<dbReference type="AlphaFoldDB" id="A0AAR5PJS5"/>
<reference evidence="2" key="2">
    <citation type="submission" date="2024-08" db="UniProtKB">
        <authorList>
            <consortium name="EnsemblMetazoa"/>
        </authorList>
    </citation>
    <scope>IDENTIFICATION</scope>
</reference>
<feature type="region of interest" description="Disordered" evidence="1">
    <location>
        <begin position="385"/>
        <end position="450"/>
    </location>
</feature>
<feature type="compositionally biased region" description="Basic and acidic residues" evidence="1">
    <location>
        <begin position="437"/>
        <end position="450"/>
    </location>
</feature>
<feature type="compositionally biased region" description="Polar residues" evidence="1">
    <location>
        <begin position="493"/>
        <end position="503"/>
    </location>
</feature>
<evidence type="ECO:0000313" key="3">
    <source>
        <dbReference type="Proteomes" id="UP000019118"/>
    </source>
</evidence>
<evidence type="ECO:0000256" key="1">
    <source>
        <dbReference type="SAM" id="MobiDB-lite"/>
    </source>
</evidence>
<feature type="region of interest" description="Disordered" evidence="1">
    <location>
        <begin position="142"/>
        <end position="328"/>
    </location>
</feature>
<feature type="compositionally biased region" description="Basic and acidic residues" evidence="1">
    <location>
        <begin position="476"/>
        <end position="492"/>
    </location>
</feature>
<feature type="compositionally biased region" description="Polar residues" evidence="1">
    <location>
        <begin position="179"/>
        <end position="192"/>
    </location>
</feature>
<protein>
    <submittedName>
        <fullName evidence="2">Uncharacterized protein</fullName>
    </submittedName>
</protein>
<feature type="compositionally biased region" description="Basic and acidic residues" evidence="1">
    <location>
        <begin position="73"/>
        <end position="82"/>
    </location>
</feature>
<proteinExistence type="predicted"/>
<keyword evidence="3" id="KW-1185">Reference proteome</keyword>
<feature type="compositionally biased region" description="Low complexity" evidence="1">
    <location>
        <begin position="385"/>
        <end position="404"/>
    </location>
</feature>
<feature type="compositionally biased region" description="Polar residues" evidence="1">
    <location>
        <begin position="148"/>
        <end position="160"/>
    </location>
</feature>
<feature type="region of interest" description="Disordered" evidence="1">
    <location>
        <begin position="471"/>
        <end position="511"/>
    </location>
</feature>
<feature type="region of interest" description="Disordered" evidence="1">
    <location>
        <begin position="1"/>
        <end position="99"/>
    </location>
</feature>
<reference evidence="3" key="1">
    <citation type="journal article" date="2013" name="Genome Biol.">
        <title>Draft genome of the mountain pine beetle, Dendroctonus ponderosae Hopkins, a major forest pest.</title>
        <authorList>
            <person name="Keeling C.I."/>
            <person name="Yuen M.M."/>
            <person name="Liao N.Y."/>
            <person name="Docking T.R."/>
            <person name="Chan S.K."/>
            <person name="Taylor G.A."/>
            <person name="Palmquist D.L."/>
            <person name="Jackman S.D."/>
            <person name="Nguyen A."/>
            <person name="Li M."/>
            <person name="Henderson H."/>
            <person name="Janes J.K."/>
            <person name="Zhao Y."/>
            <person name="Pandoh P."/>
            <person name="Moore R."/>
            <person name="Sperling F.A."/>
            <person name="Huber D.P."/>
            <person name="Birol I."/>
            <person name="Jones S.J."/>
            <person name="Bohlmann J."/>
        </authorList>
    </citation>
    <scope>NUCLEOTIDE SEQUENCE</scope>
</reference>
<feature type="compositionally biased region" description="Basic residues" evidence="1">
    <location>
        <begin position="526"/>
        <end position="541"/>
    </location>
</feature>
<feature type="compositionally biased region" description="Basic and acidic residues" evidence="1">
    <location>
        <begin position="412"/>
        <end position="423"/>
    </location>
</feature>
<dbReference type="Proteomes" id="UP000019118">
    <property type="component" value="Unassembled WGS sequence"/>
</dbReference>
<feature type="compositionally biased region" description="Basic and acidic residues" evidence="1">
    <location>
        <begin position="30"/>
        <end position="56"/>
    </location>
</feature>
<accession>A0AAR5PJS5</accession>
<feature type="compositionally biased region" description="Polar residues" evidence="1">
    <location>
        <begin position="288"/>
        <end position="303"/>
    </location>
</feature>
<feature type="compositionally biased region" description="Polar residues" evidence="1">
    <location>
        <begin position="425"/>
        <end position="436"/>
    </location>
</feature>
<dbReference type="KEGG" id="dpa:109538376"/>
<dbReference type="GeneID" id="109538376"/>
<name>A0AAR5PJS5_DENPD</name>
<feature type="region of interest" description="Disordered" evidence="1">
    <location>
        <begin position="524"/>
        <end position="596"/>
    </location>
</feature>
<sequence length="804" mass="88137">MSHNHKKQSVSGKTSQYAGVHHAHGTHNAQDAKHFHQHDGAHHPTHQNERSKSEHHSRNKGHLPTRSKSYDASQRHQSESPHSKQSQHSGKEVGKSHGQGLGIIDTNDICVCGPNIYGRFLGPTVDEQILAGLSALFEMCSECPEQNPPSDTDQETPQSTELVLPVESESEESLERISTEPQPLSRASSIKPNVSAMKTPPSKESSLHIPSPKDSELKPPPPKESAVQIPTAIESSLGSMAKEENLRTDSSPKSLVKQESFQTAKSENTIKISEESAVEKSVSDKKSTLSNVESVNAASATESPETRESSIITEPASQTSSSQTETAAIEEKVKSLSNVSKESKEVRECPCQVEEVCKCGPLLVCTLPSAVCVNYTSVESNLSHSEQSPKLSSHSKSLSFSHQPTISSNNHCSEHQIASHDPSDENSLTSQQPNHEFSNDQNHDDHHRAHYPETDPPCTCPTCLPYEAAMRRQHQKHSDHPLPHHVTEEHHQSPYSHYQTPQNHLPDHHVSNQHRLDHPVAQHSALKLHKSRSGHASKSQKKLSSEQRTSRSRSRQCQCPYNTTKPLNDPHLLKSDSSLHRRKSSLSHRDPFHPGRNKNRLNSDECACCKCSDTTETSSNTTDSGCKQIEIKVNATCKGSSTSSSREGSSATKESSTSYTCILGCPRAKSERRSCAAQFEDSDTTKDSSTSCGCLVPCPKKSSIKKRAASCKCSHSATQNLNGMSNKVRICGCGTSTTSVSQKSAEARVDGGDSVNGVIRYAITKITKFSSYTTFEVMKSTKKKPRTLPTKLEGVFVLRNRKCN</sequence>
<feature type="compositionally biased region" description="Basic and acidic residues" evidence="1">
    <location>
        <begin position="272"/>
        <end position="287"/>
    </location>
</feature>
<feature type="compositionally biased region" description="Polar residues" evidence="1">
    <location>
        <begin position="248"/>
        <end position="271"/>
    </location>
</feature>